<dbReference type="GO" id="GO:0005886">
    <property type="term" value="C:plasma membrane"/>
    <property type="evidence" value="ECO:0007669"/>
    <property type="project" value="UniProtKB-SubCell"/>
</dbReference>
<evidence type="ECO:0000256" key="2">
    <source>
        <dbReference type="ARBA" id="ARBA00022448"/>
    </source>
</evidence>
<feature type="transmembrane region" description="Helical" evidence="7">
    <location>
        <begin position="16"/>
        <end position="37"/>
    </location>
</feature>
<dbReference type="InterPro" id="IPR035906">
    <property type="entry name" value="MetI-like_sf"/>
</dbReference>
<name>A0A8A7K5C9_9FIRM</name>
<reference evidence="9" key="1">
    <citation type="submission" date="2019-12" db="EMBL/GenBank/DDBJ databases">
        <authorList>
            <person name="zhang j."/>
            <person name="sun C.M."/>
        </authorList>
    </citation>
    <scope>NUCLEOTIDE SEQUENCE</scope>
    <source>
        <strain evidence="9">NS-1</strain>
    </source>
</reference>
<evidence type="ECO:0000256" key="3">
    <source>
        <dbReference type="ARBA" id="ARBA00022475"/>
    </source>
</evidence>
<evidence type="ECO:0000256" key="6">
    <source>
        <dbReference type="ARBA" id="ARBA00023136"/>
    </source>
</evidence>
<gene>
    <name evidence="9" type="ORF">GM661_00270</name>
</gene>
<comment type="similarity">
    <text evidence="7">Belongs to the binding-protein-dependent transport system permease family.</text>
</comment>
<keyword evidence="10" id="KW-1185">Reference proteome</keyword>
<evidence type="ECO:0000256" key="1">
    <source>
        <dbReference type="ARBA" id="ARBA00004651"/>
    </source>
</evidence>
<dbReference type="EMBL" id="CP046640">
    <property type="protein sequence ID" value="QTL96511.1"/>
    <property type="molecule type" value="Genomic_DNA"/>
</dbReference>
<evidence type="ECO:0000313" key="9">
    <source>
        <dbReference type="EMBL" id="QTL96511.1"/>
    </source>
</evidence>
<evidence type="ECO:0000256" key="5">
    <source>
        <dbReference type="ARBA" id="ARBA00022989"/>
    </source>
</evidence>
<dbReference type="Gene3D" id="1.10.3720.10">
    <property type="entry name" value="MetI-like"/>
    <property type="match status" value="1"/>
</dbReference>
<feature type="domain" description="ABC transmembrane type-1" evidence="8">
    <location>
        <begin position="74"/>
        <end position="265"/>
    </location>
</feature>
<organism evidence="9 10">
    <name type="scientific">Iocasia fonsfrigidae</name>
    <dbReference type="NCBI Taxonomy" id="2682810"/>
    <lineage>
        <taxon>Bacteria</taxon>
        <taxon>Bacillati</taxon>
        <taxon>Bacillota</taxon>
        <taxon>Clostridia</taxon>
        <taxon>Halanaerobiales</taxon>
        <taxon>Halanaerobiaceae</taxon>
        <taxon>Iocasia</taxon>
    </lineage>
</organism>
<dbReference type="PANTHER" id="PTHR43744">
    <property type="entry name" value="ABC TRANSPORTER PERMEASE PROTEIN MG189-RELATED-RELATED"/>
    <property type="match status" value="1"/>
</dbReference>
<dbReference type="AlphaFoldDB" id="A0A8A7K5C9"/>
<dbReference type="CDD" id="cd06261">
    <property type="entry name" value="TM_PBP2"/>
    <property type="match status" value="1"/>
</dbReference>
<keyword evidence="5 7" id="KW-1133">Transmembrane helix</keyword>
<comment type="subcellular location">
    <subcellularLocation>
        <location evidence="1 7">Cell membrane</location>
        <topology evidence="1 7">Multi-pass membrane protein</topology>
    </subcellularLocation>
</comment>
<sequence>MHTLKNNSKFTFKKTLILIFLSILVLITLLPMFWVVISSLKSNADFFSSPLNFPQKLLFKNYVTAWQRGLSQYFLNSIIVTTISVFLTVFIAASCSYALTRFNFRGKKIIFYTILAGLLLSPQVALLPLYQLLNNLNIYNTYLALILPYVGFQLPFVVFLMRAYFLSFPKEIEESAYLDGCNTFSVFFRIVLPISKPIIATAVIVSSRLIWNEFLFGLVFIDDKSLMTIPVGLTNFQSALQTDYSSLMAGIVIAAIPMIVIFLLLQKYFIRGLTAGSVKG</sequence>
<evidence type="ECO:0000313" key="10">
    <source>
        <dbReference type="Proteomes" id="UP000665020"/>
    </source>
</evidence>
<keyword evidence="2 7" id="KW-0813">Transport</keyword>
<proteinExistence type="inferred from homology"/>
<dbReference type="Pfam" id="PF00528">
    <property type="entry name" value="BPD_transp_1"/>
    <property type="match status" value="1"/>
</dbReference>
<protein>
    <submittedName>
        <fullName evidence="9">ABC transporter permease subunit</fullName>
    </submittedName>
</protein>
<evidence type="ECO:0000259" key="8">
    <source>
        <dbReference type="PROSITE" id="PS50928"/>
    </source>
</evidence>
<keyword evidence="4 7" id="KW-0812">Transmembrane</keyword>
<dbReference type="KEGG" id="ifn:GM661_00270"/>
<dbReference type="RefSeq" id="WP_230868226.1">
    <property type="nucleotide sequence ID" value="NZ_CP046640.1"/>
</dbReference>
<evidence type="ECO:0000256" key="4">
    <source>
        <dbReference type="ARBA" id="ARBA00022692"/>
    </source>
</evidence>
<evidence type="ECO:0000256" key="7">
    <source>
        <dbReference type="RuleBase" id="RU363032"/>
    </source>
</evidence>
<dbReference type="PANTHER" id="PTHR43744:SF8">
    <property type="entry name" value="SN-GLYCEROL-3-PHOSPHATE TRANSPORT SYSTEM PERMEASE PROTEIN UGPE"/>
    <property type="match status" value="1"/>
</dbReference>
<feature type="transmembrane region" description="Helical" evidence="7">
    <location>
        <begin position="244"/>
        <end position="265"/>
    </location>
</feature>
<accession>A0A8A7K5C9</accession>
<dbReference type="SUPFAM" id="SSF161098">
    <property type="entry name" value="MetI-like"/>
    <property type="match status" value="1"/>
</dbReference>
<feature type="transmembrane region" description="Helical" evidence="7">
    <location>
        <begin position="186"/>
        <end position="211"/>
    </location>
</feature>
<dbReference type="Proteomes" id="UP000665020">
    <property type="component" value="Chromosome"/>
</dbReference>
<feature type="transmembrane region" description="Helical" evidence="7">
    <location>
        <begin position="73"/>
        <end position="97"/>
    </location>
</feature>
<keyword evidence="3" id="KW-1003">Cell membrane</keyword>
<dbReference type="GO" id="GO:0055085">
    <property type="term" value="P:transmembrane transport"/>
    <property type="evidence" value="ECO:0007669"/>
    <property type="project" value="InterPro"/>
</dbReference>
<dbReference type="PROSITE" id="PS50928">
    <property type="entry name" value="ABC_TM1"/>
    <property type="match status" value="1"/>
</dbReference>
<feature type="transmembrane region" description="Helical" evidence="7">
    <location>
        <begin position="109"/>
        <end position="130"/>
    </location>
</feature>
<dbReference type="InterPro" id="IPR000515">
    <property type="entry name" value="MetI-like"/>
</dbReference>
<keyword evidence="6 7" id="KW-0472">Membrane</keyword>
<feature type="transmembrane region" description="Helical" evidence="7">
    <location>
        <begin position="142"/>
        <end position="165"/>
    </location>
</feature>